<reference evidence="2 3" key="1">
    <citation type="submission" date="2019-11" db="EMBL/GenBank/DDBJ databases">
        <authorList>
            <person name="Holert J."/>
        </authorList>
    </citation>
    <scope>NUCLEOTIDE SEQUENCE [LARGE SCALE GENOMIC DNA]</scope>
    <source>
        <strain evidence="2">SB11_3</strain>
    </source>
</reference>
<dbReference type="OrthoDB" id="9795390at2"/>
<dbReference type="Gene3D" id="1.10.510.10">
    <property type="entry name" value="Transferase(Phosphotransferase) domain 1"/>
    <property type="match status" value="1"/>
</dbReference>
<dbReference type="PANTHER" id="PTHR43173">
    <property type="entry name" value="ABC1 FAMILY PROTEIN"/>
    <property type="match status" value="1"/>
</dbReference>
<dbReference type="PROSITE" id="PS50011">
    <property type="entry name" value="PROTEIN_KINASE_DOM"/>
    <property type="match status" value="1"/>
</dbReference>
<dbReference type="AlphaFoldDB" id="A0A5S9PW81"/>
<dbReference type="Proteomes" id="UP000441399">
    <property type="component" value="Unassembled WGS sequence"/>
</dbReference>
<organism evidence="2 3">
    <name type="scientific">BD1-7 clade bacterium</name>
    <dbReference type="NCBI Taxonomy" id="2029982"/>
    <lineage>
        <taxon>Bacteria</taxon>
        <taxon>Pseudomonadati</taxon>
        <taxon>Pseudomonadota</taxon>
        <taxon>Gammaproteobacteria</taxon>
        <taxon>Cellvibrionales</taxon>
        <taxon>Spongiibacteraceae</taxon>
        <taxon>BD1-7 clade</taxon>
    </lineage>
</organism>
<sequence length="426" mass="48910">MLQEVITTMRSAKRIGQTSLAVNKLAFRWLRNQRTHRETLPIMLRDTMQDLGSTYIKLGQLVASSPTLFPDEYVEAFQFCLDQTRTLPFEELEPLLEEELGARLKTRFKKIERTPLASASIAQVHAAELINGDKVVIKIQKPGVREILETDFQFLYFATQLLEMLNTKAWKSSMLDIVQEIRNGMLEECDFYQEADNIEEFDRFLKGNHIEHVAVPAVYRDLSTEKILVMERFYGVPLTDVDGIRAITTDPEVALVKALDTWFMSLKQCQIYHADLHAGNCMMLNDGRVGFIDFGIVGRLSECTWEGLMSFAVCIPAEDFDGVALALTKIGATRKEVDLKLFAEDLRKLWSQLSSDDLLDNEDPDSFWRQVTVSFSSISSRHGIRFPREFTLLVKQFLYFDRYIRLLAPEVEMFDTERMDIIGLGV</sequence>
<dbReference type="InterPro" id="IPR011009">
    <property type="entry name" value="Kinase-like_dom_sf"/>
</dbReference>
<gene>
    <name evidence="2" type="ORF">OPDIPICF_01372</name>
</gene>
<dbReference type="GO" id="GO:0004672">
    <property type="term" value="F:protein kinase activity"/>
    <property type="evidence" value="ECO:0007669"/>
    <property type="project" value="InterPro"/>
</dbReference>
<dbReference type="InterPro" id="IPR004147">
    <property type="entry name" value="ABC1_dom"/>
</dbReference>
<feature type="domain" description="Protein kinase" evidence="1">
    <location>
        <begin position="89"/>
        <end position="426"/>
    </location>
</feature>
<evidence type="ECO:0000313" key="2">
    <source>
        <dbReference type="EMBL" id="CAA0108657.1"/>
    </source>
</evidence>
<accession>A0A5S9PW81</accession>
<dbReference type="SUPFAM" id="SSF56112">
    <property type="entry name" value="Protein kinase-like (PK-like)"/>
    <property type="match status" value="1"/>
</dbReference>
<dbReference type="CDD" id="cd05121">
    <property type="entry name" value="ABC1_ADCK3-like"/>
    <property type="match status" value="1"/>
</dbReference>
<proteinExistence type="predicted"/>
<name>A0A5S9PW81_9GAMM</name>
<dbReference type="InterPro" id="IPR051130">
    <property type="entry name" value="Mito_struct-func_regulator"/>
</dbReference>
<dbReference type="EMBL" id="CACSIO010000012">
    <property type="protein sequence ID" value="CAA0108657.1"/>
    <property type="molecule type" value="Genomic_DNA"/>
</dbReference>
<dbReference type="InterPro" id="IPR000719">
    <property type="entry name" value="Prot_kinase_dom"/>
</dbReference>
<evidence type="ECO:0000259" key="1">
    <source>
        <dbReference type="PROSITE" id="PS50011"/>
    </source>
</evidence>
<keyword evidence="3" id="KW-1185">Reference proteome</keyword>
<dbReference type="GO" id="GO:0005524">
    <property type="term" value="F:ATP binding"/>
    <property type="evidence" value="ECO:0007669"/>
    <property type="project" value="InterPro"/>
</dbReference>
<protein>
    <recommendedName>
        <fullName evidence="1">Protein kinase domain-containing protein</fullName>
    </recommendedName>
</protein>
<dbReference type="PANTHER" id="PTHR43173:SF22">
    <property type="entry name" value="OS07G0227800 PROTEIN"/>
    <property type="match status" value="1"/>
</dbReference>
<dbReference type="Pfam" id="PF03109">
    <property type="entry name" value="ABC1"/>
    <property type="match status" value="1"/>
</dbReference>
<evidence type="ECO:0000313" key="3">
    <source>
        <dbReference type="Proteomes" id="UP000441399"/>
    </source>
</evidence>